<feature type="compositionally biased region" description="Acidic residues" evidence="1">
    <location>
        <begin position="464"/>
        <end position="476"/>
    </location>
</feature>
<feature type="region of interest" description="Disordered" evidence="1">
    <location>
        <begin position="454"/>
        <end position="496"/>
    </location>
</feature>
<dbReference type="OrthoDB" id="6370328at2759"/>
<feature type="region of interest" description="Disordered" evidence="1">
    <location>
        <begin position="31"/>
        <end position="79"/>
    </location>
</feature>
<feature type="compositionally biased region" description="Acidic residues" evidence="1">
    <location>
        <begin position="253"/>
        <end position="273"/>
    </location>
</feature>
<dbReference type="Proteomes" id="UP000504615">
    <property type="component" value="Unplaced"/>
</dbReference>
<dbReference type="GO" id="GO:0016301">
    <property type="term" value="F:kinase activity"/>
    <property type="evidence" value="ECO:0007669"/>
    <property type="project" value="UniProtKB-KW"/>
</dbReference>
<feature type="chain" id="PRO_5026848425" evidence="2">
    <location>
        <begin position="25"/>
        <end position="610"/>
    </location>
</feature>
<evidence type="ECO:0000313" key="4">
    <source>
        <dbReference type="RefSeq" id="XP_011637577.1"/>
    </source>
</evidence>
<name>A0A6I9W6D3_9HYME</name>
<keyword evidence="3" id="KW-1185">Reference proteome</keyword>
<dbReference type="GeneID" id="105427515"/>
<feature type="signal peptide" evidence="2">
    <location>
        <begin position="1"/>
        <end position="24"/>
    </location>
</feature>
<gene>
    <name evidence="4" type="primary">LOC105427515</name>
</gene>
<dbReference type="AlphaFoldDB" id="A0A6I9W6D3"/>
<feature type="region of interest" description="Disordered" evidence="1">
    <location>
        <begin position="391"/>
        <end position="442"/>
    </location>
</feature>
<feature type="compositionally biased region" description="Basic and acidic residues" evidence="1">
    <location>
        <begin position="408"/>
        <end position="426"/>
    </location>
</feature>
<sequence length="610" mass="72459">MTRDKRLLLLLGLLMAYGLFVVECRYHQREDATTTETRHRHRHRHESSNRRGHHELDRRPWQEVDYEYNGDSEEPIDEDDYEARSYYDHPRSHHRSAQRSYHSRMVEPRYPPRYHDGYYTGWYDENDRRRIPSRYNAKNYRYGRGRTHHKSAFSRNRDMDFDDYTEEDYERSHMYGNGRVDKHHEWWRNARRYAFGRDWRNRMNEGARRHRPEDRESVIDRSDGMRWTNDWKKKSNSSESKYHLPKDDWKIEEDEDYEDHGGLEEDDKDEDENNFWKETDVKGNENSEDNEEEELDNDFYKNETKPPLQTYDDIIRRLTSDDPTTPKSTVKRNYRNIENKHTKRDDYKNLKYEPRNISKPLDHFTSAANNNTSNNTSNYFANKRTVQTSIDKSVGHKSPKNTVSGTVKGHDRLDRKTVDTKTKSLEQDYDEYLNSPDNEKEDDLVKAGVEDDSGMQADVTNTDYIDDENGDGDETDTFTTKSTTTTTTTTTTPKPLVNQRYDYKNSRAYESGSGAQYNGYQGKNDYPPMSAHSVHKWQSLGTREGVKETRRNMQQYNKNGRMNERDPKDRSEMNKHNGKVHNPCGSNINWIPKSRLAGCQTTIHRPQFDA</sequence>
<protein>
    <submittedName>
        <fullName evidence="4">Probable serine/threonine-protein kinase clkA</fullName>
    </submittedName>
</protein>
<keyword evidence="4" id="KW-0808">Transferase</keyword>
<evidence type="ECO:0000256" key="1">
    <source>
        <dbReference type="SAM" id="MobiDB-lite"/>
    </source>
</evidence>
<feature type="compositionally biased region" description="Low complexity" evidence="1">
    <location>
        <begin position="477"/>
        <end position="492"/>
    </location>
</feature>
<keyword evidence="4" id="KW-0418">Kinase</keyword>
<feature type="region of interest" description="Disordered" evidence="1">
    <location>
        <begin position="558"/>
        <end position="585"/>
    </location>
</feature>
<feature type="compositionally biased region" description="Basic and acidic residues" evidence="1">
    <location>
        <begin position="561"/>
        <end position="575"/>
    </location>
</feature>
<evidence type="ECO:0000256" key="2">
    <source>
        <dbReference type="SAM" id="SignalP"/>
    </source>
</evidence>
<evidence type="ECO:0000313" key="3">
    <source>
        <dbReference type="Proteomes" id="UP000504615"/>
    </source>
</evidence>
<reference evidence="4" key="1">
    <citation type="submission" date="2025-08" db="UniProtKB">
        <authorList>
            <consortium name="RefSeq"/>
        </authorList>
    </citation>
    <scope>IDENTIFICATION</scope>
</reference>
<dbReference type="KEGG" id="pbar:105427515"/>
<feature type="compositionally biased region" description="Basic and acidic residues" evidence="1">
    <location>
        <begin position="46"/>
        <end position="62"/>
    </location>
</feature>
<feature type="compositionally biased region" description="Acidic residues" evidence="1">
    <location>
        <begin position="64"/>
        <end position="79"/>
    </location>
</feature>
<organism evidence="3 4">
    <name type="scientific">Pogonomyrmex barbatus</name>
    <name type="common">red harvester ant</name>
    <dbReference type="NCBI Taxonomy" id="144034"/>
    <lineage>
        <taxon>Eukaryota</taxon>
        <taxon>Metazoa</taxon>
        <taxon>Ecdysozoa</taxon>
        <taxon>Arthropoda</taxon>
        <taxon>Hexapoda</taxon>
        <taxon>Insecta</taxon>
        <taxon>Pterygota</taxon>
        <taxon>Neoptera</taxon>
        <taxon>Endopterygota</taxon>
        <taxon>Hymenoptera</taxon>
        <taxon>Apocrita</taxon>
        <taxon>Aculeata</taxon>
        <taxon>Formicoidea</taxon>
        <taxon>Formicidae</taxon>
        <taxon>Myrmicinae</taxon>
        <taxon>Pogonomyrmex</taxon>
    </lineage>
</organism>
<proteinExistence type="predicted"/>
<keyword evidence="2" id="KW-0732">Signal</keyword>
<accession>A0A6I9W6D3</accession>
<feature type="region of interest" description="Disordered" evidence="1">
    <location>
        <begin position="253"/>
        <end position="308"/>
    </location>
</feature>
<dbReference type="RefSeq" id="XP_011637577.1">
    <property type="nucleotide sequence ID" value="XM_011639275.1"/>
</dbReference>
<feature type="compositionally biased region" description="Basic and acidic residues" evidence="1">
    <location>
        <begin position="274"/>
        <end position="285"/>
    </location>
</feature>
<feature type="compositionally biased region" description="Acidic residues" evidence="1">
    <location>
        <begin position="286"/>
        <end position="297"/>
    </location>
</feature>